<dbReference type="InterPro" id="IPR009075">
    <property type="entry name" value="AcylCo_DH/oxidase_C"/>
</dbReference>
<proteinExistence type="inferred from homology"/>
<dbReference type="PANTHER" id="PTHR43884">
    <property type="entry name" value="ACYL-COA DEHYDROGENASE"/>
    <property type="match status" value="1"/>
</dbReference>
<gene>
    <name evidence="7" type="primary">caiA_3</name>
    <name evidence="7" type="ORF">LMG23994_00911</name>
</gene>
<evidence type="ECO:0000256" key="3">
    <source>
        <dbReference type="ARBA" id="ARBA00022630"/>
    </source>
</evidence>
<comment type="cofactor">
    <cofactor evidence="1">
        <name>FAD</name>
        <dbReference type="ChEBI" id="CHEBI:57692"/>
    </cofactor>
</comment>
<dbReference type="Gene3D" id="1.10.540.10">
    <property type="entry name" value="Acyl-CoA dehydrogenase/oxidase, N-terminal domain"/>
    <property type="match status" value="1"/>
</dbReference>
<dbReference type="RefSeq" id="WP_224000191.1">
    <property type="nucleotide sequence ID" value="NZ_CAJZAF010000003.1"/>
</dbReference>
<dbReference type="EMBL" id="CAJZAF010000003">
    <property type="protein sequence ID" value="CAG9166145.1"/>
    <property type="molecule type" value="Genomic_DNA"/>
</dbReference>
<keyword evidence="3" id="KW-0285">Flavoprotein</keyword>
<dbReference type="Proteomes" id="UP000701702">
    <property type="component" value="Unassembled WGS sequence"/>
</dbReference>
<evidence type="ECO:0000256" key="2">
    <source>
        <dbReference type="ARBA" id="ARBA00009347"/>
    </source>
</evidence>
<dbReference type="SUPFAM" id="SSF47203">
    <property type="entry name" value="Acyl-CoA dehydrogenase C-terminal domain-like"/>
    <property type="match status" value="1"/>
</dbReference>
<keyword evidence="4" id="KW-0274">FAD</keyword>
<dbReference type="SUPFAM" id="SSF56645">
    <property type="entry name" value="Acyl-CoA dehydrogenase NM domain-like"/>
    <property type="match status" value="1"/>
</dbReference>
<sequence length="332" mass="35081">MFVEAIEAILHDQFTPAAIRAAEGGDAVRTQWDVLAEAGFLELLTPEAAGGASLTLSEIFPVLVCIGWHALPVPLAQSIAARGLLQQAGATPPAGMITLAQSVRRLEDGGIECAWTPFGTSADHVLAGVEDSLLVLDASLAERAGTGVHGDQSATLRWPRGAVPLPLEAPGMDVETWGAALHAALIAGAASRVFELTLQYCNDRSQFGRSIGKYQAIQHQLSVMAEQVAATSMAAEMAFAGRGLQPDRLLAAIAKGRGSEAAAWIAATAHALHGAIGVTEEYDLQLLTRRLHAWRIAHGSEAFWSGVLGQAWLARRQGHAVDFVRQVQQRAG</sequence>
<accession>A0ABN7XYC8</accession>
<evidence type="ECO:0000256" key="1">
    <source>
        <dbReference type="ARBA" id="ARBA00001974"/>
    </source>
</evidence>
<protein>
    <submittedName>
        <fullName evidence="7">Crotonobetainyl-CoA reductase</fullName>
        <ecNumber evidence="7">1.3.8.13</ecNumber>
    </submittedName>
</protein>
<reference evidence="7 8" key="1">
    <citation type="submission" date="2021-08" db="EMBL/GenBank/DDBJ databases">
        <authorList>
            <person name="Peeters C."/>
        </authorList>
    </citation>
    <scope>NUCLEOTIDE SEQUENCE [LARGE SCALE GENOMIC DNA]</scope>
    <source>
        <strain evidence="7 8">LMG 23994</strain>
    </source>
</reference>
<dbReference type="InterPro" id="IPR036250">
    <property type="entry name" value="AcylCo_DH-like_C"/>
</dbReference>
<dbReference type="PANTHER" id="PTHR43884:SF20">
    <property type="entry name" value="ACYL-COA DEHYDROGENASE FADE28"/>
    <property type="match status" value="1"/>
</dbReference>
<feature type="domain" description="Acyl-CoA dehydrogenase/oxidase C-terminal" evidence="6">
    <location>
        <begin position="177"/>
        <end position="302"/>
    </location>
</feature>
<dbReference type="GO" id="GO:0016491">
    <property type="term" value="F:oxidoreductase activity"/>
    <property type="evidence" value="ECO:0007669"/>
    <property type="project" value="UniProtKB-KW"/>
</dbReference>
<evidence type="ECO:0000313" key="7">
    <source>
        <dbReference type="EMBL" id="CAG9166145.1"/>
    </source>
</evidence>
<dbReference type="Pfam" id="PF00441">
    <property type="entry name" value="Acyl-CoA_dh_1"/>
    <property type="match status" value="1"/>
</dbReference>
<evidence type="ECO:0000259" key="6">
    <source>
        <dbReference type="Pfam" id="PF00441"/>
    </source>
</evidence>
<evidence type="ECO:0000256" key="4">
    <source>
        <dbReference type="ARBA" id="ARBA00022827"/>
    </source>
</evidence>
<keyword evidence="5 7" id="KW-0560">Oxidoreductase</keyword>
<dbReference type="InterPro" id="IPR037069">
    <property type="entry name" value="AcylCoA_DH/ox_N_sf"/>
</dbReference>
<evidence type="ECO:0000256" key="5">
    <source>
        <dbReference type="ARBA" id="ARBA00023002"/>
    </source>
</evidence>
<evidence type="ECO:0000313" key="8">
    <source>
        <dbReference type="Proteomes" id="UP000701702"/>
    </source>
</evidence>
<dbReference type="EC" id="1.3.8.13" evidence="7"/>
<organism evidence="7 8">
    <name type="scientific">Cupriavidus pinatubonensis</name>
    <dbReference type="NCBI Taxonomy" id="248026"/>
    <lineage>
        <taxon>Bacteria</taxon>
        <taxon>Pseudomonadati</taxon>
        <taxon>Pseudomonadota</taxon>
        <taxon>Betaproteobacteria</taxon>
        <taxon>Burkholderiales</taxon>
        <taxon>Burkholderiaceae</taxon>
        <taxon>Cupriavidus</taxon>
    </lineage>
</organism>
<keyword evidence="8" id="KW-1185">Reference proteome</keyword>
<comment type="caution">
    <text evidence="7">The sequence shown here is derived from an EMBL/GenBank/DDBJ whole genome shotgun (WGS) entry which is preliminary data.</text>
</comment>
<comment type="similarity">
    <text evidence="2">Belongs to the acyl-CoA dehydrogenase family.</text>
</comment>
<name>A0ABN7XYC8_9BURK</name>
<dbReference type="InterPro" id="IPR009100">
    <property type="entry name" value="AcylCoA_DH/oxidase_NM_dom_sf"/>
</dbReference>
<dbReference type="Gene3D" id="1.20.140.10">
    <property type="entry name" value="Butyryl-CoA Dehydrogenase, subunit A, domain 3"/>
    <property type="match status" value="1"/>
</dbReference>